<evidence type="ECO:0000256" key="7">
    <source>
        <dbReference type="RuleBase" id="RU003879"/>
    </source>
</evidence>
<evidence type="ECO:0000256" key="5">
    <source>
        <dbReference type="ARBA" id="ARBA00022989"/>
    </source>
</evidence>
<comment type="subcellular location">
    <subcellularLocation>
        <location evidence="1">Cell membrane</location>
        <topology evidence="1">Single-pass membrane protein</topology>
    </subcellularLocation>
    <subcellularLocation>
        <location evidence="7">Cell membrane</location>
        <topology evidence="7">Single-pass type II membrane protein</topology>
    </subcellularLocation>
</comment>
<keyword evidence="5" id="KW-1133">Transmembrane helix</keyword>
<accession>A0ABP8LQG5</accession>
<dbReference type="Pfam" id="PF02472">
    <property type="entry name" value="ExbD"/>
    <property type="match status" value="1"/>
</dbReference>
<organism evidence="8 9">
    <name type="scientific">Ravibacter arvi</name>
    <dbReference type="NCBI Taxonomy" id="2051041"/>
    <lineage>
        <taxon>Bacteria</taxon>
        <taxon>Pseudomonadati</taxon>
        <taxon>Bacteroidota</taxon>
        <taxon>Cytophagia</taxon>
        <taxon>Cytophagales</taxon>
        <taxon>Spirosomataceae</taxon>
        <taxon>Ravibacter</taxon>
    </lineage>
</organism>
<keyword evidence="7" id="KW-0813">Transport</keyword>
<evidence type="ECO:0000256" key="4">
    <source>
        <dbReference type="ARBA" id="ARBA00022692"/>
    </source>
</evidence>
<proteinExistence type="inferred from homology"/>
<dbReference type="Proteomes" id="UP001501508">
    <property type="component" value="Unassembled WGS sequence"/>
</dbReference>
<dbReference type="PANTHER" id="PTHR30558:SF3">
    <property type="entry name" value="BIOPOLYMER TRANSPORT PROTEIN EXBD-RELATED"/>
    <property type="match status" value="1"/>
</dbReference>
<name>A0ABP8LQG5_9BACT</name>
<dbReference type="PANTHER" id="PTHR30558">
    <property type="entry name" value="EXBD MEMBRANE COMPONENT OF PMF-DRIVEN MACROMOLECULE IMPORT SYSTEM"/>
    <property type="match status" value="1"/>
</dbReference>
<reference evidence="9" key="1">
    <citation type="journal article" date="2019" name="Int. J. Syst. Evol. Microbiol.">
        <title>The Global Catalogue of Microorganisms (GCM) 10K type strain sequencing project: providing services to taxonomists for standard genome sequencing and annotation.</title>
        <authorList>
            <consortium name="The Broad Institute Genomics Platform"/>
            <consortium name="The Broad Institute Genome Sequencing Center for Infectious Disease"/>
            <person name="Wu L."/>
            <person name="Ma J."/>
        </authorList>
    </citation>
    <scope>NUCLEOTIDE SEQUENCE [LARGE SCALE GENOMIC DNA]</scope>
    <source>
        <strain evidence="9">JCM 31920</strain>
    </source>
</reference>
<gene>
    <name evidence="8" type="ORF">GCM10023091_07860</name>
</gene>
<keyword evidence="6" id="KW-0472">Membrane</keyword>
<dbReference type="RefSeq" id="WP_345026753.1">
    <property type="nucleotide sequence ID" value="NZ_BAABEY010000009.1"/>
</dbReference>
<dbReference type="EMBL" id="BAABEY010000009">
    <property type="protein sequence ID" value="GAA4433814.1"/>
    <property type="molecule type" value="Genomic_DNA"/>
</dbReference>
<keyword evidence="4 7" id="KW-0812">Transmembrane</keyword>
<keyword evidence="9" id="KW-1185">Reference proteome</keyword>
<evidence type="ECO:0000256" key="6">
    <source>
        <dbReference type="ARBA" id="ARBA00023136"/>
    </source>
</evidence>
<evidence type="ECO:0000313" key="9">
    <source>
        <dbReference type="Proteomes" id="UP001501508"/>
    </source>
</evidence>
<comment type="caution">
    <text evidence="8">The sequence shown here is derived from an EMBL/GenBank/DDBJ whole genome shotgun (WGS) entry which is preliminary data.</text>
</comment>
<evidence type="ECO:0000313" key="8">
    <source>
        <dbReference type="EMBL" id="GAA4433814.1"/>
    </source>
</evidence>
<evidence type="ECO:0000256" key="3">
    <source>
        <dbReference type="ARBA" id="ARBA00022475"/>
    </source>
</evidence>
<protein>
    <submittedName>
        <fullName evidence="8">Biopolymer transporter ExbD</fullName>
    </submittedName>
</protein>
<sequence>MGKVRPKKSAPHTDMTAMTDVAFLLLTFFIMTATFKNNEAAEITTPSSVSQIKVPDDKIMIISIDPNGKVFFGVDAMSTRAAMLDNIASAKGLSFTDEERYKFSIQPSFGFPVAQLKSWLALKADQMNKVEQPGIPVDSTGVSELADWVFAARKADHELRLALKGDNASKFPVFKDVLANLQSQNINKFNLITSSEEPPAGFKADAAAPAEEK</sequence>
<evidence type="ECO:0000256" key="1">
    <source>
        <dbReference type="ARBA" id="ARBA00004162"/>
    </source>
</evidence>
<dbReference type="InterPro" id="IPR003400">
    <property type="entry name" value="ExbD"/>
</dbReference>
<keyword evidence="7" id="KW-0653">Protein transport</keyword>
<comment type="similarity">
    <text evidence="2 7">Belongs to the ExbD/TolR family.</text>
</comment>
<keyword evidence="3" id="KW-1003">Cell membrane</keyword>
<evidence type="ECO:0000256" key="2">
    <source>
        <dbReference type="ARBA" id="ARBA00005811"/>
    </source>
</evidence>